<keyword evidence="3" id="KW-1185">Reference proteome</keyword>
<evidence type="ECO:0000313" key="3">
    <source>
        <dbReference type="Proteomes" id="UP000294567"/>
    </source>
</evidence>
<dbReference type="PROSITE" id="PS51257">
    <property type="entry name" value="PROKAR_LIPOPROTEIN"/>
    <property type="match status" value="1"/>
</dbReference>
<feature type="signal peptide" evidence="1">
    <location>
        <begin position="1"/>
        <end position="21"/>
    </location>
</feature>
<accession>A0A4R3KTZ5</accession>
<protein>
    <recommendedName>
        <fullName evidence="4">Lipoprotein</fullName>
    </recommendedName>
</protein>
<organism evidence="2 3">
    <name type="scientific">Keratinibaculum paraultunense</name>
    <dbReference type="NCBI Taxonomy" id="1278232"/>
    <lineage>
        <taxon>Bacteria</taxon>
        <taxon>Bacillati</taxon>
        <taxon>Bacillota</taxon>
        <taxon>Tissierellia</taxon>
        <taxon>Tissierellales</taxon>
        <taxon>Tepidimicrobiaceae</taxon>
        <taxon>Keratinibaculum</taxon>
    </lineage>
</organism>
<reference evidence="2 3" key="1">
    <citation type="submission" date="2019-03" db="EMBL/GenBank/DDBJ databases">
        <title>Genomic Encyclopedia of Type Strains, Phase IV (KMG-IV): sequencing the most valuable type-strain genomes for metagenomic binning, comparative biology and taxonomic classification.</title>
        <authorList>
            <person name="Goeker M."/>
        </authorList>
    </citation>
    <scope>NUCLEOTIDE SEQUENCE [LARGE SCALE GENOMIC DNA]</scope>
    <source>
        <strain evidence="2 3">DSM 26752</strain>
    </source>
</reference>
<name>A0A4R3KTZ5_9FIRM</name>
<dbReference type="RefSeq" id="WP_202690506.1">
    <property type="nucleotide sequence ID" value="NZ_CP068564.1"/>
</dbReference>
<evidence type="ECO:0000256" key="1">
    <source>
        <dbReference type="SAM" id="SignalP"/>
    </source>
</evidence>
<keyword evidence="1" id="KW-0732">Signal</keyword>
<evidence type="ECO:0008006" key="4">
    <source>
        <dbReference type="Google" id="ProtNLM"/>
    </source>
</evidence>
<sequence length="132" mass="14984">MKKRLFSILCIIALSCSILNACGNSDDSSENPTFSYSMNFYQEEFEEEYSHYEKELEVTEDSSEISITGQTSSGKIDIQIINRNGEEEKLYNYSIEGVVDKKITLTDEHSTEWTAIVDCYGDTEGSFKISVK</sequence>
<feature type="chain" id="PRO_5039035160" description="Lipoprotein" evidence="1">
    <location>
        <begin position="22"/>
        <end position="132"/>
    </location>
</feature>
<dbReference type="AlphaFoldDB" id="A0A4R3KTZ5"/>
<proteinExistence type="predicted"/>
<dbReference type="Proteomes" id="UP000294567">
    <property type="component" value="Unassembled WGS sequence"/>
</dbReference>
<evidence type="ECO:0000313" key="2">
    <source>
        <dbReference type="EMBL" id="TCS88053.1"/>
    </source>
</evidence>
<gene>
    <name evidence="2" type="ORF">EDD65_10998</name>
</gene>
<dbReference type="EMBL" id="SMAE01000009">
    <property type="protein sequence ID" value="TCS88053.1"/>
    <property type="molecule type" value="Genomic_DNA"/>
</dbReference>
<comment type="caution">
    <text evidence="2">The sequence shown here is derived from an EMBL/GenBank/DDBJ whole genome shotgun (WGS) entry which is preliminary data.</text>
</comment>